<feature type="domain" description="Copper resistance protein D" evidence="7">
    <location>
        <begin position="188"/>
        <end position="285"/>
    </location>
</feature>
<dbReference type="InterPro" id="IPR032694">
    <property type="entry name" value="CopC/D"/>
</dbReference>
<gene>
    <name evidence="8" type="ORF">EB241_05490</name>
</gene>
<dbReference type="GO" id="GO:0006825">
    <property type="term" value="P:copper ion transport"/>
    <property type="evidence" value="ECO:0007669"/>
    <property type="project" value="InterPro"/>
</dbReference>
<dbReference type="NCBIfam" id="NF033808">
    <property type="entry name" value="copper_CopD"/>
    <property type="match status" value="1"/>
</dbReference>
<feature type="transmembrane region" description="Helical" evidence="6">
    <location>
        <begin position="118"/>
        <end position="138"/>
    </location>
</feature>
<keyword evidence="5 6" id="KW-0472">Membrane</keyword>
<comment type="function">
    <text evidence="6">Involved in copper resistance.</text>
</comment>
<keyword evidence="9" id="KW-1185">Reference proteome</keyword>
<accession>A0A3N6S0Y2</accession>
<reference evidence="8 9" key="1">
    <citation type="submission" date="2018-10" db="EMBL/GenBank/DDBJ databases">
        <title>Draft genome sequence for the type isolate of Erwinia psidii, agent causal of bacterial blight in guava (Psidium guajava) and wilt and die-back of Eucalyptus spp.</title>
        <authorList>
            <person name="Hermenegildo P.S."/>
            <person name="Santos S.A."/>
            <person name="Guimaraes L.M.S."/>
            <person name="Vidigal P.M.P."/>
            <person name="Pereira I.C."/>
            <person name="Badel J.L."/>
            <person name="Alfenas-Zerbini P."/>
            <person name="Ferreira M.A.S.V."/>
            <person name="Alfenas A.C."/>
        </authorList>
    </citation>
    <scope>NUCLEOTIDE SEQUENCE [LARGE SCALE GENOMIC DNA]</scope>
    <source>
        <strain evidence="8 9">IBSBF 435</strain>
    </source>
</reference>
<evidence type="ECO:0000256" key="1">
    <source>
        <dbReference type="ARBA" id="ARBA00004651"/>
    </source>
</evidence>
<feature type="transmembrane region" description="Helical" evidence="6">
    <location>
        <begin position="263"/>
        <end position="289"/>
    </location>
</feature>
<dbReference type="InterPro" id="IPR047689">
    <property type="entry name" value="CopD"/>
</dbReference>
<keyword evidence="2 6" id="KW-1003">Cell membrane</keyword>
<dbReference type="GO" id="GO:0005886">
    <property type="term" value="C:plasma membrane"/>
    <property type="evidence" value="ECO:0007669"/>
    <property type="project" value="UniProtKB-SubCell"/>
</dbReference>
<feature type="transmembrane region" description="Helical" evidence="6">
    <location>
        <begin position="44"/>
        <end position="64"/>
    </location>
</feature>
<name>A0A3N6S0Y2_9GAMM</name>
<comment type="subcellular location">
    <subcellularLocation>
        <location evidence="6">Cell inner membrane</location>
        <topology evidence="6">Multi-pass membrane protein</topology>
    </subcellularLocation>
    <subcellularLocation>
        <location evidence="1">Cell membrane</location>
        <topology evidence="1">Multi-pass membrane protein</topology>
    </subcellularLocation>
</comment>
<evidence type="ECO:0000256" key="3">
    <source>
        <dbReference type="ARBA" id="ARBA00022692"/>
    </source>
</evidence>
<comment type="caution">
    <text evidence="8">The sequence shown here is derived from an EMBL/GenBank/DDBJ whole genome shotgun (WGS) entry which is preliminary data.</text>
</comment>
<dbReference type="Proteomes" id="UP000279457">
    <property type="component" value="Unassembled WGS sequence"/>
</dbReference>
<keyword evidence="3 6" id="KW-0812">Transmembrane</keyword>
<dbReference type="OrthoDB" id="7032707at2"/>
<evidence type="ECO:0000256" key="2">
    <source>
        <dbReference type="ARBA" id="ARBA00022475"/>
    </source>
</evidence>
<dbReference type="PANTHER" id="PTHR34820">
    <property type="entry name" value="INNER MEMBRANE PROTEIN YEBZ"/>
    <property type="match status" value="1"/>
</dbReference>
<feature type="transmembrane region" description="Helical" evidence="6">
    <location>
        <begin position="12"/>
        <end position="32"/>
    </location>
</feature>
<feature type="transmembrane region" description="Helical" evidence="6">
    <location>
        <begin position="229"/>
        <end position="251"/>
    </location>
</feature>
<comment type="similarity">
    <text evidence="6">Belongs to the CopD family.</text>
</comment>
<dbReference type="PANTHER" id="PTHR34820:SF4">
    <property type="entry name" value="INNER MEMBRANE PROTEIN YEBZ"/>
    <property type="match status" value="1"/>
</dbReference>
<feature type="transmembrane region" description="Helical" evidence="6">
    <location>
        <begin position="195"/>
        <end position="217"/>
    </location>
</feature>
<keyword evidence="6" id="KW-0186">Copper</keyword>
<feature type="transmembrane region" description="Helical" evidence="6">
    <location>
        <begin position="153"/>
        <end position="174"/>
    </location>
</feature>
<dbReference type="Pfam" id="PF05425">
    <property type="entry name" value="CopD"/>
    <property type="match status" value="1"/>
</dbReference>
<sequence>MSFSLFYMLCRWLYFLALMSLTGCSVFSAVLAPVRFRRYLRQKLHPLLVASAIAVLLSIIMLFAGQTALLAERWQDLQHLSLWKAVLQTHVGRVWQWQLIAAVTGVLALFARDRDRPTVWLLSGVAQLIALGFTGHAAMSDGMTGVIHRTSQVIHLMSAAFWGGGLIPVLLLMHTARQPDTRYDALKTLMCYSRYGHLAVALVLLTGILNALLILGWPPSGFHLYTQLLLLKTSLVGGMCLAALFNRYVLVPRFQHRGDSVRYVFILTTLAEILLAALVVLLVSVFATLEPA</sequence>
<evidence type="ECO:0000256" key="4">
    <source>
        <dbReference type="ARBA" id="ARBA00022989"/>
    </source>
</evidence>
<evidence type="ECO:0000256" key="6">
    <source>
        <dbReference type="RuleBase" id="RU369037"/>
    </source>
</evidence>
<feature type="transmembrane region" description="Helical" evidence="6">
    <location>
        <begin position="94"/>
        <end position="111"/>
    </location>
</feature>
<dbReference type="InterPro" id="IPR008457">
    <property type="entry name" value="Cu-R_CopD_dom"/>
</dbReference>
<proteinExistence type="inferred from homology"/>
<dbReference type="RefSeq" id="WP_124232182.1">
    <property type="nucleotide sequence ID" value="NZ_RHHM01000003.1"/>
</dbReference>
<evidence type="ECO:0000259" key="7">
    <source>
        <dbReference type="Pfam" id="PF05425"/>
    </source>
</evidence>
<dbReference type="GO" id="GO:0046688">
    <property type="term" value="P:response to copper ion"/>
    <property type="evidence" value="ECO:0007669"/>
    <property type="project" value="UniProtKB-UniRule"/>
</dbReference>
<evidence type="ECO:0000313" key="8">
    <source>
        <dbReference type="EMBL" id="RQM39208.1"/>
    </source>
</evidence>
<evidence type="ECO:0000313" key="9">
    <source>
        <dbReference type="Proteomes" id="UP000279457"/>
    </source>
</evidence>
<protein>
    <recommendedName>
        <fullName evidence="6">Copper resistance protein D</fullName>
    </recommendedName>
</protein>
<keyword evidence="4 6" id="KW-1133">Transmembrane helix</keyword>
<dbReference type="EMBL" id="RHHM01000003">
    <property type="protein sequence ID" value="RQM39208.1"/>
    <property type="molecule type" value="Genomic_DNA"/>
</dbReference>
<keyword evidence="6" id="KW-0997">Cell inner membrane</keyword>
<dbReference type="AlphaFoldDB" id="A0A3N6S0Y2"/>
<evidence type="ECO:0000256" key="5">
    <source>
        <dbReference type="ARBA" id="ARBA00023136"/>
    </source>
</evidence>
<organism evidence="8 9">
    <name type="scientific">Erwinia psidii</name>
    <dbReference type="NCBI Taxonomy" id="69224"/>
    <lineage>
        <taxon>Bacteria</taxon>
        <taxon>Pseudomonadati</taxon>
        <taxon>Pseudomonadota</taxon>
        <taxon>Gammaproteobacteria</taxon>
        <taxon>Enterobacterales</taxon>
        <taxon>Erwiniaceae</taxon>
        <taxon>Erwinia</taxon>
    </lineage>
</organism>